<proteinExistence type="predicted"/>
<reference evidence="2" key="1">
    <citation type="submission" date="2018-01" db="EMBL/GenBank/DDBJ databases">
        <authorList>
            <person name="Mao J.F."/>
        </authorList>
    </citation>
    <scope>NUCLEOTIDE SEQUENCE</scope>
    <source>
        <strain evidence="2">Huo1</strain>
        <tissue evidence="2">Leaf</tissue>
    </source>
</reference>
<dbReference type="OrthoDB" id="1859415at2759"/>
<evidence type="ECO:0000256" key="1">
    <source>
        <dbReference type="SAM" id="MobiDB-lite"/>
    </source>
</evidence>
<organism evidence="2">
    <name type="scientific">Salvia splendens</name>
    <name type="common">Scarlet sage</name>
    <dbReference type="NCBI Taxonomy" id="180675"/>
    <lineage>
        <taxon>Eukaryota</taxon>
        <taxon>Viridiplantae</taxon>
        <taxon>Streptophyta</taxon>
        <taxon>Embryophyta</taxon>
        <taxon>Tracheophyta</taxon>
        <taxon>Spermatophyta</taxon>
        <taxon>Magnoliopsida</taxon>
        <taxon>eudicotyledons</taxon>
        <taxon>Gunneridae</taxon>
        <taxon>Pentapetalae</taxon>
        <taxon>asterids</taxon>
        <taxon>lamiids</taxon>
        <taxon>Lamiales</taxon>
        <taxon>Lamiaceae</taxon>
        <taxon>Nepetoideae</taxon>
        <taxon>Mentheae</taxon>
        <taxon>Salviinae</taxon>
        <taxon>Salvia</taxon>
        <taxon>Salvia subgen. Calosphace</taxon>
        <taxon>core Calosphace</taxon>
    </lineage>
</organism>
<accession>A0A8X8ZZX5</accession>
<feature type="region of interest" description="Disordered" evidence="1">
    <location>
        <begin position="26"/>
        <end position="48"/>
    </location>
</feature>
<dbReference type="Pfam" id="PF04759">
    <property type="entry name" value="DUF617"/>
    <property type="match status" value="1"/>
</dbReference>
<dbReference type="PANTHER" id="PTHR31696:SF14">
    <property type="entry name" value="PROTEIN MIZU-KUSSEI 1"/>
    <property type="match status" value="1"/>
</dbReference>
<gene>
    <name evidence="2" type="ORF">SASPL_115040</name>
</gene>
<sequence>MYIYRKRQREAISIMASSVNKKEVEQSHFKWTSKTSNNNEEDAGKSKSNSRKLHGLALVLRLRSLFGKNSNQRVMIGTLFGNKRGHVHLSFQKDPKSDPTLLIQLATPITGLVREMGCGTIRITLESEKRVKKSDLALVEERVWRTYYNGVKCGTATRMECGDKERKILKAVEPISMGAGVLPAVADGDEEEVIYMRSKFERVIGSSDSEAFYMLNPDNNGTAPPELSIYLLRI</sequence>
<comment type="caution">
    <text evidence="2">The sequence shown here is derived from an EMBL/GenBank/DDBJ whole genome shotgun (WGS) entry which is preliminary data.</text>
</comment>
<feature type="compositionally biased region" description="Polar residues" evidence="1">
    <location>
        <begin position="29"/>
        <end position="38"/>
    </location>
</feature>
<dbReference type="PANTHER" id="PTHR31696">
    <property type="entry name" value="PROTEIN MIZU-KUSSEI 1"/>
    <property type="match status" value="1"/>
</dbReference>
<dbReference type="AlphaFoldDB" id="A0A8X8ZZX5"/>
<dbReference type="InterPro" id="IPR006460">
    <property type="entry name" value="MIZ1-like_pln"/>
</dbReference>
<evidence type="ECO:0000313" key="3">
    <source>
        <dbReference type="Proteomes" id="UP000298416"/>
    </source>
</evidence>
<dbReference type="EMBL" id="PNBA02000005">
    <property type="protein sequence ID" value="KAG6424622.1"/>
    <property type="molecule type" value="Genomic_DNA"/>
</dbReference>
<name>A0A8X8ZZX5_SALSN</name>
<dbReference type="GO" id="GO:0010274">
    <property type="term" value="P:hydrotropism"/>
    <property type="evidence" value="ECO:0007669"/>
    <property type="project" value="InterPro"/>
</dbReference>
<dbReference type="NCBIfam" id="TIGR01570">
    <property type="entry name" value="A_thal_3588"/>
    <property type="match status" value="1"/>
</dbReference>
<reference evidence="2" key="2">
    <citation type="submission" date="2020-08" db="EMBL/GenBank/DDBJ databases">
        <title>Plant Genome Project.</title>
        <authorList>
            <person name="Zhang R.-G."/>
        </authorList>
    </citation>
    <scope>NUCLEOTIDE SEQUENCE</scope>
    <source>
        <strain evidence="2">Huo1</strain>
        <tissue evidence="2">Leaf</tissue>
    </source>
</reference>
<keyword evidence="3" id="KW-1185">Reference proteome</keyword>
<dbReference type="Proteomes" id="UP000298416">
    <property type="component" value="Unassembled WGS sequence"/>
</dbReference>
<evidence type="ECO:0008006" key="4">
    <source>
        <dbReference type="Google" id="ProtNLM"/>
    </source>
</evidence>
<evidence type="ECO:0000313" key="2">
    <source>
        <dbReference type="EMBL" id="KAG6424622.1"/>
    </source>
</evidence>
<protein>
    <recommendedName>
        <fullName evidence="4">Protein MIZU-KUSSEI 1</fullName>
    </recommendedName>
</protein>